<keyword evidence="4 7" id="KW-0067">ATP-binding</keyword>
<dbReference type="SMART" id="SM00878">
    <property type="entry name" value="Biotin_carb_C"/>
    <property type="match status" value="1"/>
</dbReference>
<dbReference type="FunFam" id="3.30.1490.20:FF:000018">
    <property type="entry name" value="Biotin carboxylase"/>
    <property type="match status" value="1"/>
</dbReference>
<dbReference type="OrthoDB" id="9769961at2"/>
<dbReference type="InterPro" id="IPR016185">
    <property type="entry name" value="PreATP-grasp_dom_sf"/>
</dbReference>
<dbReference type="GO" id="GO:0016874">
    <property type="term" value="F:ligase activity"/>
    <property type="evidence" value="ECO:0007669"/>
    <property type="project" value="UniProtKB-KW"/>
</dbReference>
<evidence type="ECO:0000259" key="9">
    <source>
        <dbReference type="PROSITE" id="PS50979"/>
    </source>
</evidence>
<organism evidence="10 11">
    <name type="scientific">Desulfurella multipotens</name>
    <dbReference type="NCBI Taxonomy" id="79269"/>
    <lineage>
        <taxon>Bacteria</taxon>
        <taxon>Pseudomonadati</taxon>
        <taxon>Campylobacterota</taxon>
        <taxon>Desulfurellia</taxon>
        <taxon>Desulfurellales</taxon>
        <taxon>Desulfurellaceae</taxon>
        <taxon>Desulfurella</taxon>
    </lineage>
</organism>
<evidence type="ECO:0000256" key="5">
    <source>
        <dbReference type="ARBA" id="ARBA00022842"/>
    </source>
</evidence>
<accession>A0A1G6KMY0</accession>
<sequence>MVAYKKFKKVLIANRGEIAVRICRACREMGITTVAVYSEVDRNALHVRYADEAYYIGPAPATDSYLRIDKIIEVALKSNCDAIHPGYGFLAENSEFVNACNKNNITFIGPNTQSMYILGDKTRARQKMIEAGVPIVPGIKDPVKDLNEALKIADEIGYPIMFKASAGGGGKGMRLIKSKEEFQAVYDLAKGEALSAFGDDRMYIEKAIEKPRHVEVQIARDKYGTGIHLFERECSIQRRHQKVIEESPSMAINDEIRHKMGEAAVRAVAAANYDSVGTVEFLVDKDMNFYFLEVNTRVQVEHPVTELVTGIDIVKLQIGIAEGKPLPIKQEEVRQYGHAIECRIYAEDPDKNFMPSPGIIEGLRLPGGPGVRVDTGVYEGAEIPIYYDPMAAKLLVWAKDRNAAIARMQRALSEFIVKGIKTTIPFHQKVLRNQDFIDGNISTDFIDKEVLEKPQPREGSAIAAIAAAAIAEYLREKSLKNKLLVFKETCGAGSPWKEAGKRAAMLGLSFGDIYKTS</sequence>
<evidence type="ECO:0000256" key="1">
    <source>
        <dbReference type="ARBA" id="ARBA00022598"/>
    </source>
</evidence>
<evidence type="ECO:0000313" key="11">
    <source>
        <dbReference type="Proteomes" id="UP000199411"/>
    </source>
</evidence>
<dbReference type="SUPFAM" id="SSF51246">
    <property type="entry name" value="Rudiment single hybrid motif"/>
    <property type="match status" value="1"/>
</dbReference>
<keyword evidence="2" id="KW-0479">Metal-binding</keyword>
<dbReference type="PANTHER" id="PTHR18866">
    <property type="entry name" value="CARBOXYLASE:PYRUVATE/ACETYL-COA/PROPIONYL-COA CARBOXYLASE"/>
    <property type="match status" value="1"/>
</dbReference>
<dbReference type="RefSeq" id="WP_025391509.1">
    <property type="nucleotide sequence ID" value="NZ_FMYU01000004.1"/>
</dbReference>
<dbReference type="InterPro" id="IPR011054">
    <property type="entry name" value="Rudment_hybrid_motif"/>
</dbReference>
<dbReference type="InterPro" id="IPR005481">
    <property type="entry name" value="BC-like_N"/>
</dbReference>
<dbReference type="SUPFAM" id="SSF52440">
    <property type="entry name" value="PreATP-grasp domain"/>
    <property type="match status" value="1"/>
</dbReference>
<reference evidence="11" key="1">
    <citation type="submission" date="2016-10" db="EMBL/GenBank/DDBJ databases">
        <authorList>
            <person name="Varghese N."/>
            <person name="Submissions S."/>
        </authorList>
    </citation>
    <scope>NUCLEOTIDE SEQUENCE [LARGE SCALE GENOMIC DNA]</scope>
    <source>
        <strain evidence="11">DSM 8415</strain>
    </source>
</reference>
<dbReference type="Pfam" id="PF02785">
    <property type="entry name" value="Biotin_carb_C"/>
    <property type="match status" value="1"/>
</dbReference>
<evidence type="ECO:0000256" key="4">
    <source>
        <dbReference type="ARBA" id="ARBA00022840"/>
    </source>
</evidence>
<evidence type="ECO:0000256" key="3">
    <source>
        <dbReference type="ARBA" id="ARBA00022741"/>
    </source>
</evidence>
<dbReference type="PROSITE" id="PS50975">
    <property type="entry name" value="ATP_GRASP"/>
    <property type="match status" value="1"/>
</dbReference>
<keyword evidence="1" id="KW-0436">Ligase</keyword>
<dbReference type="PANTHER" id="PTHR18866:SF33">
    <property type="entry name" value="METHYLCROTONOYL-COA CARBOXYLASE SUBUNIT ALPHA, MITOCHONDRIAL-RELATED"/>
    <property type="match status" value="1"/>
</dbReference>
<feature type="domain" description="Biotin carboxylation" evidence="9">
    <location>
        <begin position="6"/>
        <end position="451"/>
    </location>
</feature>
<name>A0A1G6KMY0_9BACT</name>
<protein>
    <submittedName>
        <fullName evidence="10">Acetyl-CoA carboxylase, biotin carboxylase subunit</fullName>
    </submittedName>
</protein>
<dbReference type="FunFam" id="3.30.470.20:FF:000028">
    <property type="entry name" value="Methylcrotonoyl-CoA carboxylase subunit alpha, mitochondrial"/>
    <property type="match status" value="1"/>
</dbReference>
<keyword evidence="5" id="KW-0460">Magnesium</keyword>
<evidence type="ECO:0000313" key="10">
    <source>
        <dbReference type="EMBL" id="SDC32178.1"/>
    </source>
</evidence>
<dbReference type="InterPro" id="IPR011761">
    <property type="entry name" value="ATP-grasp"/>
</dbReference>
<evidence type="ECO:0000259" key="8">
    <source>
        <dbReference type="PROSITE" id="PS50975"/>
    </source>
</evidence>
<dbReference type="Pfam" id="PF00289">
    <property type="entry name" value="Biotin_carb_N"/>
    <property type="match status" value="1"/>
</dbReference>
<keyword evidence="11" id="KW-1185">Reference proteome</keyword>
<dbReference type="SUPFAM" id="SSF56059">
    <property type="entry name" value="Glutathione synthetase ATP-binding domain-like"/>
    <property type="match status" value="1"/>
</dbReference>
<gene>
    <name evidence="10" type="ORF">SAMN05660835_00637</name>
</gene>
<evidence type="ECO:0000256" key="6">
    <source>
        <dbReference type="ARBA" id="ARBA00023267"/>
    </source>
</evidence>
<dbReference type="InterPro" id="IPR004549">
    <property type="entry name" value="Acetyl_CoA_COase_biotin_COase"/>
</dbReference>
<feature type="domain" description="ATP-grasp" evidence="8">
    <location>
        <begin position="125"/>
        <end position="322"/>
    </location>
</feature>
<dbReference type="GO" id="GO:0046872">
    <property type="term" value="F:metal ion binding"/>
    <property type="evidence" value="ECO:0007669"/>
    <property type="project" value="UniProtKB-KW"/>
</dbReference>
<dbReference type="NCBIfam" id="TIGR00514">
    <property type="entry name" value="accC"/>
    <property type="match status" value="1"/>
</dbReference>
<dbReference type="FunFam" id="3.40.50.20:FF:000010">
    <property type="entry name" value="Propionyl-CoA carboxylase subunit alpha"/>
    <property type="match status" value="1"/>
</dbReference>
<dbReference type="GO" id="GO:0005524">
    <property type="term" value="F:ATP binding"/>
    <property type="evidence" value="ECO:0007669"/>
    <property type="project" value="UniProtKB-UniRule"/>
</dbReference>
<dbReference type="AlphaFoldDB" id="A0A1G6KMY0"/>
<dbReference type="UniPathway" id="UPA00655">
    <property type="reaction ID" value="UER00711"/>
</dbReference>
<dbReference type="Proteomes" id="UP000199411">
    <property type="component" value="Unassembled WGS sequence"/>
</dbReference>
<dbReference type="Gene3D" id="3.30.470.20">
    <property type="entry name" value="ATP-grasp fold, B domain"/>
    <property type="match status" value="1"/>
</dbReference>
<dbReference type="InterPro" id="IPR011764">
    <property type="entry name" value="Biotin_carboxylation_dom"/>
</dbReference>
<proteinExistence type="predicted"/>
<keyword evidence="6" id="KW-0092">Biotin</keyword>
<dbReference type="Pfam" id="PF02786">
    <property type="entry name" value="CPSase_L_D2"/>
    <property type="match status" value="1"/>
</dbReference>
<dbReference type="GO" id="GO:2001295">
    <property type="term" value="P:malonyl-CoA biosynthetic process"/>
    <property type="evidence" value="ECO:0007669"/>
    <property type="project" value="UniProtKB-UniPathway"/>
</dbReference>
<evidence type="ECO:0000256" key="2">
    <source>
        <dbReference type="ARBA" id="ARBA00022723"/>
    </source>
</evidence>
<evidence type="ECO:0000256" key="7">
    <source>
        <dbReference type="PROSITE-ProRule" id="PRU00409"/>
    </source>
</evidence>
<dbReference type="PROSITE" id="PS50979">
    <property type="entry name" value="BC"/>
    <property type="match status" value="1"/>
</dbReference>
<dbReference type="PROSITE" id="PS00867">
    <property type="entry name" value="CPSASE_2"/>
    <property type="match status" value="1"/>
</dbReference>
<dbReference type="NCBIfam" id="NF006367">
    <property type="entry name" value="PRK08591.1"/>
    <property type="match status" value="1"/>
</dbReference>
<dbReference type="InterPro" id="IPR050856">
    <property type="entry name" value="Biotin_carboxylase_complex"/>
</dbReference>
<dbReference type="InterPro" id="IPR005482">
    <property type="entry name" value="Biotin_COase_C"/>
</dbReference>
<keyword evidence="3 7" id="KW-0547">Nucleotide-binding</keyword>
<dbReference type="EMBL" id="FMYU01000004">
    <property type="protein sequence ID" value="SDC32178.1"/>
    <property type="molecule type" value="Genomic_DNA"/>
</dbReference>
<dbReference type="InterPro" id="IPR005479">
    <property type="entry name" value="CPAse_ATP-bd"/>
</dbReference>